<accession>A0A1I8FCW0</accession>
<protein>
    <submittedName>
        <fullName evidence="3">Transposase</fullName>
    </submittedName>
</protein>
<proteinExistence type="predicted"/>
<evidence type="ECO:0000313" key="2">
    <source>
        <dbReference type="Proteomes" id="UP000095280"/>
    </source>
</evidence>
<dbReference type="WBParaSite" id="maker-unitig_28233-snap-gene-0.2-mRNA-1">
    <property type="protein sequence ID" value="maker-unitig_28233-snap-gene-0.2-mRNA-1"/>
    <property type="gene ID" value="maker-unitig_28233-snap-gene-0.2"/>
</dbReference>
<organism evidence="2 3">
    <name type="scientific">Macrostomum lignano</name>
    <dbReference type="NCBI Taxonomy" id="282301"/>
    <lineage>
        <taxon>Eukaryota</taxon>
        <taxon>Metazoa</taxon>
        <taxon>Spiralia</taxon>
        <taxon>Lophotrochozoa</taxon>
        <taxon>Platyhelminthes</taxon>
        <taxon>Rhabditophora</taxon>
        <taxon>Macrostomorpha</taxon>
        <taxon>Macrostomida</taxon>
        <taxon>Macrostomidae</taxon>
        <taxon>Macrostomum</taxon>
    </lineage>
</organism>
<sequence>ADDVTADDVTADDVNYKSCAGKLSLRRQGLGHPLEAHGVKSHRQFDTRRAELLRRQVRVPPAQRRGLAVDRPAPGAAGPVRVCRRPAAPRQSSAAALPRWHLSGGR</sequence>
<evidence type="ECO:0000256" key="1">
    <source>
        <dbReference type="SAM" id="MobiDB-lite"/>
    </source>
</evidence>
<feature type="region of interest" description="Disordered" evidence="1">
    <location>
        <begin position="62"/>
        <end position="106"/>
    </location>
</feature>
<dbReference type="AlphaFoldDB" id="A0A1I8FCW0"/>
<evidence type="ECO:0000313" key="3">
    <source>
        <dbReference type="WBParaSite" id="maker-unitig_28233-snap-gene-0.2-mRNA-1"/>
    </source>
</evidence>
<reference evidence="3" key="1">
    <citation type="submission" date="2016-11" db="UniProtKB">
        <authorList>
            <consortium name="WormBaseParasite"/>
        </authorList>
    </citation>
    <scope>IDENTIFICATION</scope>
</reference>
<feature type="compositionally biased region" description="Low complexity" evidence="1">
    <location>
        <begin position="76"/>
        <end position="99"/>
    </location>
</feature>
<dbReference type="Proteomes" id="UP000095280">
    <property type="component" value="Unplaced"/>
</dbReference>
<keyword evidence="2" id="KW-1185">Reference proteome</keyword>
<name>A0A1I8FCW0_9PLAT</name>